<organism evidence="1 2">
    <name type="scientific">Pseudomonas citrulli</name>
    <dbReference type="NCBI Taxonomy" id="3064347"/>
    <lineage>
        <taxon>Bacteria</taxon>
        <taxon>Pseudomonadati</taxon>
        <taxon>Pseudomonadota</taxon>
        <taxon>Gammaproteobacteria</taxon>
        <taxon>Pseudomonadales</taxon>
        <taxon>Pseudomonadaceae</taxon>
        <taxon>Pseudomonas</taxon>
    </lineage>
</organism>
<evidence type="ECO:0000313" key="1">
    <source>
        <dbReference type="EMBL" id="MDO7895296.1"/>
    </source>
</evidence>
<dbReference type="Proteomes" id="UP001228019">
    <property type="component" value="Unassembled WGS sequence"/>
</dbReference>
<accession>A0ABT9BRV5</accession>
<gene>
    <name evidence="1" type="ORF">Q6A48_00185</name>
</gene>
<proteinExistence type="predicted"/>
<reference evidence="1 2" key="1">
    <citation type="submission" date="2023-07" db="EMBL/GenBank/DDBJ databases">
        <title>Identification of four novel Pseudomonas species associated with bacterial leaf spot of cucurbits.</title>
        <authorList>
            <person name="Fullem K.R."/>
        </authorList>
    </citation>
    <scope>NUCLEOTIDE SEQUENCE [LARGE SCALE GENOMIC DNA]</scope>
    <source>
        <strain evidence="1 2">K18</strain>
    </source>
</reference>
<dbReference type="RefSeq" id="WP_304550955.1">
    <property type="nucleotide sequence ID" value="NZ_JAUQOP010000001.1"/>
</dbReference>
<keyword evidence="2" id="KW-1185">Reference proteome</keyword>
<name>A0ABT9BRV5_9PSED</name>
<sequence length="130" mass="14696">MTHVKPIDRYLESLSSSGYGSYTSFANDPMLGQGVYEIVLEGCVLKLFEKGFTVNFKAERVDVFYSDVLNIVSHLSAEVFSKASESQSVDVKVPLEIHVPERVLALEVQLLAYSRLVIILNDLWKKKRQI</sequence>
<comment type="caution">
    <text evidence="1">The sequence shown here is derived from an EMBL/GenBank/DDBJ whole genome shotgun (WGS) entry which is preliminary data.</text>
</comment>
<protein>
    <submittedName>
        <fullName evidence="1">Uncharacterized protein</fullName>
    </submittedName>
</protein>
<dbReference type="EMBL" id="JAUQOP010000001">
    <property type="protein sequence ID" value="MDO7895296.1"/>
    <property type="molecule type" value="Genomic_DNA"/>
</dbReference>
<evidence type="ECO:0000313" key="2">
    <source>
        <dbReference type="Proteomes" id="UP001228019"/>
    </source>
</evidence>